<dbReference type="OrthoDB" id="3514520at2"/>
<dbReference type="InterPro" id="IPR057744">
    <property type="entry name" value="OTAase-like"/>
</dbReference>
<protein>
    <recommendedName>
        <fullName evidence="1">Amidohydrolase-related domain-containing protein</fullName>
    </recommendedName>
</protein>
<reference evidence="3" key="1">
    <citation type="journal article" date="2016" name="Genome Announc.">
        <title>Draft Genome Sequences of Five Rapidly Growing Mycobacterium Species, M. thermoresistibile, M. fortuitum subsp. acetamidolyticum, M. canariasense, M. brisbanense, and M. novocastrense.</title>
        <authorList>
            <person name="Katahira K."/>
            <person name="Ogura Y."/>
            <person name="Gotoh Y."/>
            <person name="Hayashi T."/>
        </authorList>
    </citation>
    <scope>NUCLEOTIDE SEQUENCE [LARGE SCALE GENOMIC DNA]</scope>
    <source>
        <strain evidence="3">JCM15654</strain>
    </source>
</reference>
<comment type="caution">
    <text evidence="2">The sequence shown here is derived from an EMBL/GenBank/DDBJ whole genome shotgun (WGS) entry which is preliminary data.</text>
</comment>
<dbReference type="InterPro" id="IPR006680">
    <property type="entry name" value="Amidohydro-rel"/>
</dbReference>
<dbReference type="InterPro" id="IPR011059">
    <property type="entry name" value="Metal-dep_hydrolase_composite"/>
</dbReference>
<dbReference type="Gene3D" id="2.30.40.10">
    <property type="entry name" value="Urease, subunit C, domain 1"/>
    <property type="match status" value="1"/>
</dbReference>
<reference evidence="3" key="2">
    <citation type="submission" date="2016-02" db="EMBL/GenBank/DDBJ databases">
        <title>Draft genome sequence of five rapidly growing Mycobacterium species.</title>
        <authorList>
            <person name="Katahira K."/>
            <person name="Gotou Y."/>
            <person name="Iida K."/>
            <person name="Ogura Y."/>
            <person name="Hayashi T."/>
        </authorList>
    </citation>
    <scope>NUCLEOTIDE SEQUENCE [LARGE SCALE GENOMIC DNA]</scope>
    <source>
        <strain evidence="3">JCM15654</strain>
    </source>
</reference>
<dbReference type="SUPFAM" id="SSF51556">
    <property type="entry name" value="Metallo-dependent hydrolases"/>
    <property type="match status" value="1"/>
</dbReference>
<name>A0A100W2U3_9MYCO</name>
<accession>A0A100W2U3</accession>
<feature type="domain" description="Amidohydrolase-related" evidence="1">
    <location>
        <begin position="60"/>
        <end position="432"/>
    </location>
</feature>
<dbReference type="AlphaFoldDB" id="A0A100W2U3"/>
<dbReference type="RefSeq" id="WP_062830685.1">
    <property type="nucleotide sequence ID" value="NZ_BCSX01000040.1"/>
</dbReference>
<dbReference type="CDD" id="cd01299">
    <property type="entry name" value="Met_dep_hydrolase_A"/>
    <property type="match status" value="1"/>
</dbReference>
<dbReference type="Pfam" id="PF01979">
    <property type="entry name" value="Amidohydro_1"/>
    <property type="match status" value="1"/>
</dbReference>
<dbReference type="PANTHER" id="PTHR43135:SF3">
    <property type="entry name" value="ALPHA-D-RIBOSE 1-METHYLPHOSPHONATE 5-TRIPHOSPHATE DIPHOSPHATASE"/>
    <property type="match status" value="1"/>
</dbReference>
<dbReference type="PANTHER" id="PTHR43135">
    <property type="entry name" value="ALPHA-D-RIBOSE 1-METHYLPHOSPHONATE 5-TRIPHOSPHATE DIPHOSPHATASE"/>
    <property type="match status" value="1"/>
</dbReference>
<dbReference type="GO" id="GO:0016810">
    <property type="term" value="F:hydrolase activity, acting on carbon-nitrogen (but not peptide) bonds"/>
    <property type="evidence" value="ECO:0007669"/>
    <property type="project" value="InterPro"/>
</dbReference>
<dbReference type="SUPFAM" id="SSF51338">
    <property type="entry name" value="Composite domain of metallo-dependent hydrolases"/>
    <property type="match status" value="1"/>
</dbReference>
<keyword evidence="3" id="KW-1185">Reference proteome</keyword>
<evidence type="ECO:0000259" key="1">
    <source>
        <dbReference type="Pfam" id="PF01979"/>
    </source>
</evidence>
<dbReference type="EMBL" id="BCSX01000040">
    <property type="protein sequence ID" value="GAS90577.1"/>
    <property type="molecule type" value="Genomic_DNA"/>
</dbReference>
<dbReference type="InterPro" id="IPR032466">
    <property type="entry name" value="Metal_Hydrolase"/>
</dbReference>
<proteinExistence type="predicted"/>
<evidence type="ECO:0000313" key="3">
    <source>
        <dbReference type="Proteomes" id="UP000069620"/>
    </source>
</evidence>
<evidence type="ECO:0000313" key="2">
    <source>
        <dbReference type="EMBL" id="GAS90577.1"/>
    </source>
</evidence>
<dbReference type="InterPro" id="IPR051781">
    <property type="entry name" value="Metallo-dep_Hydrolase"/>
</dbReference>
<dbReference type="Gene3D" id="3.20.20.140">
    <property type="entry name" value="Metal-dependent hydrolases"/>
    <property type="match status" value="1"/>
</dbReference>
<sequence>MRNIGNKFALLSVSVIDGRGGAPLDDHAVLVTDGRIESVTPMARYRRASDVQEVPLDSHYVMPGLIDAHVHLAGGRADITDQEMGVIAEPKLMRAVRSVYEAQKILKRGFTTVRDVSWNGLYLKRLFREGGIPGPKVVACGPGLTRTGGHADLHQFPADFVQGHGVFGILADGPDEIVKAVRFVLREGADAVKIFASGGDNWPHDRNDDVHYSFDEIRACVEEAHRQRGTIVMCHAENRAAIELAVEAGCDTIEHGEDIDEPLAAKMAERGTILVPTLQLIVNWHRDFMPMEPGGRSQARPDAFLYRDALQPHDHTFADRYSDQAVRSFQTAKAMGVKIALGSDTVYEPLTTYGEYSALELAAMVQYGMTPSEAISAATMTGAEAVGLSHVLGTVEPGKLADLLVLRKDPTVDPMVVHDVANLYLTFCDGRLTVQDGVFVW</sequence>
<organism evidence="2 3">
    <name type="scientific">Mycolicibacterium brisbanense</name>
    <dbReference type="NCBI Taxonomy" id="146020"/>
    <lineage>
        <taxon>Bacteria</taxon>
        <taxon>Bacillati</taxon>
        <taxon>Actinomycetota</taxon>
        <taxon>Actinomycetes</taxon>
        <taxon>Mycobacteriales</taxon>
        <taxon>Mycobacteriaceae</taxon>
        <taxon>Mycolicibacterium</taxon>
    </lineage>
</organism>
<dbReference type="Proteomes" id="UP000069620">
    <property type="component" value="Unassembled WGS sequence"/>
</dbReference>
<dbReference type="STRING" id="146020.RMCB_4673"/>
<gene>
    <name evidence="2" type="ORF">RMCB_4673</name>
</gene>